<dbReference type="STRING" id="1245769.A0A0C7MU38"/>
<dbReference type="Proteomes" id="UP000054304">
    <property type="component" value="Unassembled WGS sequence"/>
</dbReference>
<dbReference type="GO" id="GO:0005783">
    <property type="term" value="C:endoplasmic reticulum"/>
    <property type="evidence" value="ECO:0007669"/>
    <property type="project" value="TreeGrafter"/>
</dbReference>
<dbReference type="HOGENOM" id="CLU_038505_0_0_1"/>
<dbReference type="EC" id="2.5.1.-" evidence="3"/>
<dbReference type="AlphaFoldDB" id="A0A0C7MU38"/>
<dbReference type="GeneID" id="34684360"/>
<evidence type="ECO:0000256" key="1">
    <source>
        <dbReference type="ARBA" id="ARBA00022679"/>
    </source>
</evidence>
<dbReference type="InterPro" id="IPR036424">
    <property type="entry name" value="UPP_synth-like_sf"/>
</dbReference>
<proteinExistence type="inferred from homology"/>
<dbReference type="PANTHER" id="PTHR10291">
    <property type="entry name" value="DEHYDRODOLICHYL DIPHOSPHATE SYNTHASE FAMILY MEMBER"/>
    <property type="match status" value="1"/>
</dbReference>
<name>A0A0C7MU38_9SACH</name>
<dbReference type="GO" id="GO:0005811">
    <property type="term" value="C:lipid droplet"/>
    <property type="evidence" value="ECO:0007669"/>
    <property type="project" value="EnsemblFungi"/>
</dbReference>
<dbReference type="Pfam" id="PF01255">
    <property type="entry name" value="Prenyltransf"/>
    <property type="match status" value="1"/>
</dbReference>
<dbReference type="InterPro" id="IPR001441">
    <property type="entry name" value="UPP_synth-like"/>
</dbReference>
<reference evidence="4 5" key="1">
    <citation type="submission" date="2014-12" db="EMBL/GenBank/DDBJ databases">
        <authorList>
            <person name="Neuveglise Cecile"/>
        </authorList>
    </citation>
    <scope>NUCLEOTIDE SEQUENCE [LARGE SCALE GENOMIC DNA]</scope>
    <source>
        <strain evidence="4 5">CBS 12615</strain>
    </source>
</reference>
<dbReference type="GO" id="GO:1904423">
    <property type="term" value="C:dehydrodolichyl diphosphate synthase complex"/>
    <property type="evidence" value="ECO:0007669"/>
    <property type="project" value="EnsemblFungi"/>
</dbReference>
<sequence>MAAEQERAAEAVERVEKELRHLQKQTRQRRPNPPIWWSYHSVRQYLHALKIWVWSCILELSWIHWIVFQVQNMLLRILQVGPVPRHVSFIMDGNRRYAKSLNLPTKSGHEAGAWTLLSLLASCKNLGVKTVSAYAFSIENFNRPREEVELLTSMLAEKLDEVARRALDRESELFGVRVRVVGERSLISKALNDKITHVERMTEASDSMVLYVCFPYTSRNEIYHAVYDAAERCKYHGQPVEDIDVENFTNSMFLGNYSNKCDILIRTSGHTRLSDYMLWQVHENGVVEFTNTLWPDFGFIEFFIMLVKWSFLTCLQRRQLANTPLRSQVFNLLKKNLLPFKHKKVSYEDLPEPPQAVSIILRG</sequence>
<keyword evidence="2" id="KW-0460">Magnesium</keyword>
<dbReference type="PROSITE" id="PS01066">
    <property type="entry name" value="UPP_SYNTHASE"/>
    <property type="match status" value="1"/>
</dbReference>
<dbReference type="CDD" id="cd00475">
    <property type="entry name" value="Cis_IPPS"/>
    <property type="match status" value="1"/>
</dbReference>
<comment type="similarity">
    <text evidence="3">Belongs to the UPP synthase family.</text>
</comment>
<dbReference type="GO" id="GO:0043048">
    <property type="term" value="P:dolichyl monophosphate biosynthetic process"/>
    <property type="evidence" value="ECO:0007669"/>
    <property type="project" value="EnsemblFungi"/>
</dbReference>
<dbReference type="EMBL" id="LN736361">
    <property type="protein sequence ID" value="CEP60949.1"/>
    <property type="molecule type" value="Genomic_DNA"/>
</dbReference>
<organism evidence="4 5">
    <name type="scientific">Lachancea lanzarotensis</name>
    <dbReference type="NCBI Taxonomy" id="1245769"/>
    <lineage>
        <taxon>Eukaryota</taxon>
        <taxon>Fungi</taxon>
        <taxon>Dikarya</taxon>
        <taxon>Ascomycota</taxon>
        <taxon>Saccharomycotina</taxon>
        <taxon>Saccharomycetes</taxon>
        <taxon>Saccharomycetales</taxon>
        <taxon>Saccharomycetaceae</taxon>
        <taxon>Lachancea</taxon>
    </lineage>
</organism>
<dbReference type="Gene3D" id="3.40.1180.10">
    <property type="entry name" value="Decaprenyl diphosphate synthase-like"/>
    <property type="match status" value="1"/>
</dbReference>
<evidence type="ECO:0000256" key="2">
    <source>
        <dbReference type="ARBA" id="ARBA00022842"/>
    </source>
</evidence>
<dbReference type="GO" id="GO:0016020">
    <property type="term" value="C:membrane"/>
    <property type="evidence" value="ECO:0007669"/>
    <property type="project" value="TreeGrafter"/>
</dbReference>
<keyword evidence="1 3" id="KW-0808">Transferase</keyword>
<evidence type="ECO:0000313" key="5">
    <source>
        <dbReference type="Proteomes" id="UP000054304"/>
    </source>
</evidence>
<dbReference type="NCBIfam" id="TIGR00055">
    <property type="entry name" value="uppS"/>
    <property type="match status" value="1"/>
</dbReference>
<dbReference type="PANTHER" id="PTHR10291:SF2">
    <property type="entry name" value="DEHYDRODOLICHYL DIPHOSPHATE SYNTHASE COMPLEX SUBUNIT SRT1"/>
    <property type="match status" value="1"/>
</dbReference>
<keyword evidence="5" id="KW-1185">Reference proteome</keyword>
<dbReference type="SUPFAM" id="SSF64005">
    <property type="entry name" value="Undecaprenyl diphosphate synthase"/>
    <property type="match status" value="1"/>
</dbReference>
<accession>A0A0C7MU38</accession>
<dbReference type="InterPro" id="IPR018520">
    <property type="entry name" value="UPP_synth-like_CS"/>
</dbReference>
<dbReference type="RefSeq" id="XP_022627187.1">
    <property type="nucleotide sequence ID" value="XM_022773685.1"/>
</dbReference>
<gene>
    <name evidence="4" type="ORF">LALA0_S02e03334g</name>
</gene>
<dbReference type="GO" id="GO:0016094">
    <property type="term" value="P:polyprenol biosynthetic process"/>
    <property type="evidence" value="ECO:0007669"/>
    <property type="project" value="TreeGrafter"/>
</dbReference>
<evidence type="ECO:0000313" key="4">
    <source>
        <dbReference type="EMBL" id="CEP60949.1"/>
    </source>
</evidence>
<evidence type="ECO:0000256" key="3">
    <source>
        <dbReference type="RuleBase" id="RU363018"/>
    </source>
</evidence>
<dbReference type="OrthoDB" id="4173905at2759"/>
<protein>
    <recommendedName>
        <fullName evidence="3">Alkyl transferase</fullName>
        <ecNumber evidence="3">2.5.1.-</ecNumber>
    </recommendedName>
</protein>
<dbReference type="GO" id="GO:0045547">
    <property type="term" value="F:ditrans,polycis-polyprenyl diphosphate synthase [(2E,6E)-farnesyl diphosphate specific] activity"/>
    <property type="evidence" value="ECO:0007669"/>
    <property type="project" value="EnsemblFungi"/>
</dbReference>
<dbReference type="FunFam" id="3.40.1180.10:FF:000005">
    <property type="entry name" value="Alkyl transferase"/>
    <property type="match status" value="1"/>
</dbReference>